<dbReference type="EMBL" id="KV425886">
    <property type="protein sequence ID" value="KZW02798.1"/>
    <property type="molecule type" value="Genomic_DNA"/>
</dbReference>
<protein>
    <submittedName>
        <fullName evidence="1">Uncharacterized protein</fullName>
    </submittedName>
</protein>
<dbReference type="AlphaFoldDB" id="A0A165PXK6"/>
<organism evidence="1 2">
    <name type="scientific">Exidia glandulosa HHB12029</name>
    <dbReference type="NCBI Taxonomy" id="1314781"/>
    <lineage>
        <taxon>Eukaryota</taxon>
        <taxon>Fungi</taxon>
        <taxon>Dikarya</taxon>
        <taxon>Basidiomycota</taxon>
        <taxon>Agaricomycotina</taxon>
        <taxon>Agaricomycetes</taxon>
        <taxon>Auriculariales</taxon>
        <taxon>Exidiaceae</taxon>
        <taxon>Exidia</taxon>
    </lineage>
</organism>
<evidence type="ECO:0000313" key="2">
    <source>
        <dbReference type="Proteomes" id="UP000077266"/>
    </source>
</evidence>
<proteinExistence type="predicted"/>
<dbReference type="Proteomes" id="UP000077266">
    <property type="component" value="Unassembled WGS sequence"/>
</dbReference>
<evidence type="ECO:0000313" key="1">
    <source>
        <dbReference type="EMBL" id="KZW02798.1"/>
    </source>
</evidence>
<accession>A0A165PXK6</accession>
<name>A0A165PXK6_EXIGL</name>
<keyword evidence="2" id="KW-1185">Reference proteome</keyword>
<gene>
    <name evidence="1" type="ORF">EXIGLDRAFT_828935</name>
</gene>
<dbReference type="InParanoid" id="A0A165PXK6"/>
<reference evidence="1 2" key="1">
    <citation type="journal article" date="2016" name="Mol. Biol. Evol.">
        <title>Comparative Genomics of Early-Diverging Mushroom-Forming Fungi Provides Insights into the Origins of Lignocellulose Decay Capabilities.</title>
        <authorList>
            <person name="Nagy L.G."/>
            <person name="Riley R."/>
            <person name="Tritt A."/>
            <person name="Adam C."/>
            <person name="Daum C."/>
            <person name="Floudas D."/>
            <person name="Sun H."/>
            <person name="Yadav J.S."/>
            <person name="Pangilinan J."/>
            <person name="Larsson K.H."/>
            <person name="Matsuura K."/>
            <person name="Barry K."/>
            <person name="Labutti K."/>
            <person name="Kuo R."/>
            <person name="Ohm R.A."/>
            <person name="Bhattacharya S.S."/>
            <person name="Shirouzu T."/>
            <person name="Yoshinaga Y."/>
            <person name="Martin F.M."/>
            <person name="Grigoriev I.V."/>
            <person name="Hibbett D.S."/>
        </authorList>
    </citation>
    <scope>NUCLEOTIDE SEQUENCE [LARGE SCALE GENOMIC DNA]</scope>
    <source>
        <strain evidence="1 2">HHB12029</strain>
    </source>
</reference>
<sequence>MDDSIYSFIGLFSGLRSPKEFMMLRLIADQMKKLVALWRAITAHGLGFGVGTKEEAAGGYLTGRVDAEICDVLDTLMALEDVAEDIRIPDDTRYMVSSFVDEPCNVPGLSMRDTAAARRMAMEARTKVSLGLAARNVRVGVRTVEAGGCLSSNFFARFIPTPLSPISPRFHNQRLASVALSRPIVATLGQASYTSESIDVHAESLYTSHGHLSNPIMTLRNPKDAPPAGV</sequence>